<dbReference type="KEGG" id="mnt:21407218"/>
<dbReference type="InterPro" id="IPR027417">
    <property type="entry name" value="P-loop_NTPase"/>
</dbReference>
<evidence type="ECO:0000256" key="2">
    <source>
        <dbReference type="SAM" id="Coils"/>
    </source>
</evidence>
<accession>W9RHH7</accession>
<dbReference type="GO" id="GO:0016887">
    <property type="term" value="F:ATP hydrolysis activity"/>
    <property type="evidence" value="ECO:0007669"/>
    <property type="project" value="InterPro"/>
</dbReference>
<keyword evidence="5" id="KW-0378">Hydrolase</keyword>
<keyword evidence="3" id="KW-0812">Transmembrane</keyword>
<keyword evidence="6" id="KW-1185">Reference proteome</keyword>
<dbReference type="SUPFAM" id="SSF52540">
    <property type="entry name" value="P-loop containing nucleoside triphosphate hydrolases"/>
    <property type="match status" value="1"/>
</dbReference>
<dbReference type="Pfam" id="PF01434">
    <property type="entry name" value="Peptidase_M41"/>
    <property type="match status" value="1"/>
</dbReference>
<dbReference type="PANTHER" id="PTHR23076">
    <property type="entry name" value="METALLOPROTEASE M41 FTSH"/>
    <property type="match status" value="1"/>
</dbReference>
<dbReference type="EMBL" id="KE345062">
    <property type="protein sequence ID" value="EXB93141.1"/>
    <property type="molecule type" value="Genomic_DNA"/>
</dbReference>
<dbReference type="SUPFAM" id="SSF140990">
    <property type="entry name" value="FtsH protease domain-like"/>
    <property type="match status" value="1"/>
</dbReference>
<protein>
    <submittedName>
        <fullName evidence="5">ATP-dependent zinc metalloprotease FtsH</fullName>
    </submittedName>
</protein>
<dbReference type="GO" id="GO:0004222">
    <property type="term" value="F:metalloendopeptidase activity"/>
    <property type="evidence" value="ECO:0007669"/>
    <property type="project" value="InterPro"/>
</dbReference>
<keyword evidence="5" id="KW-0482">Metalloprotease</keyword>
<organism evidence="5 6">
    <name type="scientific">Morus notabilis</name>
    <dbReference type="NCBI Taxonomy" id="981085"/>
    <lineage>
        <taxon>Eukaryota</taxon>
        <taxon>Viridiplantae</taxon>
        <taxon>Streptophyta</taxon>
        <taxon>Embryophyta</taxon>
        <taxon>Tracheophyta</taxon>
        <taxon>Spermatophyta</taxon>
        <taxon>Magnoliopsida</taxon>
        <taxon>eudicotyledons</taxon>
        <taxon>Gunneridae</taxon>
        <taxon>Pentapetalae</taxon>
        <taxon>rosids</taxon>
        <taxon>fabids</taxon>
        <taxon>Rosales</taxon>
        <taxon>Moraceae</taxon>
        <taxon>Moreae</taxon>
        <taxon>Morus</taxon>
    </lineage>
</organism>
<evidence type="ECO:0000256" key="1">
    <source>
        <dbReference type="ARBA" id="ARBA00022946"/>
    </source>
</evidence>
<keyword evidence="3" id="KW-1133">Transmembrane helix</keyword>
<feature type="coiled-coil region" evidence="2">
    <location>
        <begin position="175"/>
        <end position="260"/>
    </location>
</feature>
<proteinExistence type="predicted"/>
<evidence type="ECO:0000313" key="5">
    <source>
        <dbReference type="EMBL" id="EXB93141.1"/>
    </source>
</evidence>
<dbReference type="InterPro" id="IPR037219">
    <property type="entry name" value="Peptidase_M41-like"/>
</dbReference>
<dbReference type="GO" id="GO:0006508">
    <property type="term" value="P:proteolysis"/>
    <property type="evidence" value="ECO:0007669"/>
    <property type="project" value="UniProtKB-KW"/>
</dbReference>
<dbReference type="PANTHER" id="PTHR23076:SF58">
    <property type="entry name" value="INACTIVE ATP-DEPENDENT ZINC METALLOPROTEASE FTSHI 5, CHLOROPLASTIC-RELATED"/>
    <property type="match status" value="1"/>
</dbReference>
<dbReference type="GO" id="GO:0004176">
    <property type="term" value="F:ATP-dependent peptidase activity"/>
    <property type="evidence" value="ECO:0007669"/>
    <property type="project" value="InterPro"/>
</dbReference>
<feature type="domain" description="AAA+ ATPase" evidence="4">
    <location>
        <begin position="799"/>
        <end position="939"/>
    </location>
</feature>
<gene>
    <name evidence="5" type="ORF">L484_024479</name>
</gene>
<dbReference type="InterPro" id="IPR003959">
    <property type="entry name" value="ATPase_AAA_core"/>
</dbReference>
<dbReference type="FunFam" id="3.40.50.300:FF:001891">
    <property type="entry name" value="ATP-dependent zinc metalloprotease FtsH 3"/>
    <property type="match status" value="1"/>
</dbReference>
<dbReference type="OrthoDB" id="2016434at2759"/>
<dbReference type="Gene3D" id="3.40.50.300">
    <property type="entry name" value="P-loop containing nucleotide triphosphate hydrolases"/>
    <property type="match status" value="1"/>
</dbReference>
<keyword evidence="1" id="KW-0809">Transit peptide</keyword>
<keyword evidence="5" id="KW-0645">Protease</keyword>
<dbReference type="GO" id="GO:0005524">
    <property type="term" value="F:ATP binding"/>
    <property type="evidence" value="ECO:0007669"/>
    <property type="project" value="InterPro"/>
</dbReference>
<sequence length="1305" mass="150534">MDAILASRLLPSHFSPLFSSPHRNPSLPLSLRTRRIRIQRLPSKWPKFRPKFSPVGYNFIVFSSLEASRSSPCSKQAPKEEAVEPDGRLLKCIAKRIALALFCFAIGFAPIRPLRVTAVAAPAAEVLEKKENEEAREKESKSEGHEYSDYTRRLLQTVSFLLRAVEEARKGNGDVKQVEEALKAVKAKKAELQNEIVDGLYAELKELNGEKERLEKRADKIVEEATKVKKEYDMSSGSADKERREEMERLEENLKRLDGEYNWIWERVGEIEDRILRRETVALSFGARELSFIEMECEELVQCFTREMRKKSMESVPKPSVIKLSKSDIQKDLESAQRKNLEQNILPSVLEVDDLGPFFDKDSIDFAERINHVLKDSREMQRNTEARIRKNMGKFGDEKRFVVATPEDEVLKGFPEVELKWMFGDKEVMVPKAISLHLYHGWKKWREEAKAELKRRLLEDVEFGKEYVAERKERILMDRDRVVSKTWYNEEKNRWEMDPLAVPFAVSNKLVEHARIRHDWGAMYIAIKGDDEEYYVDIKEFEMLYEDFGGFDGLYTKMLACGIPTAVHVMWIPFSELDFRQQFLLTLRLSQQCLNAFWNADTVTYSRKWVLEKFKNINDDIMMTIVFPLLELVIPYPVRIQLGMAWPEETYQAVDSTWYLKWQSEAERSYISRKKDGFQWYFWFLIRTVIYGYILFHVFQFLKRRVPSLLGYGPIRRDPSLMKLRRVKYYNNYRKKRIKGKRKAGVDPITRAFDQMKRVKNPPIPLKDFASIDSMKEEMNEVVAFLQNPRAFQEMGARAPRGVLIVGERGTGKTSLALAIAAEAKVPVVEVKAQELEAGLWVGQSASNVRELFQTARDLAPVILFVEDFDLFAGVRGTYIHTKNQDHESFINQLLVELDGFEKQDGVVLMATTRNLQQVDEALQRPGRMDRIFHLQRPTQAEREKILQIAAKETMDNELIDFVDWKKVAEKTALLRPIELKLVPVALEGSAFRSKFLDMDELMSYCGWFATFSGFIPGWLRKTKIVKKLSKMLVNHLGLTLTKEDLQNVVDLMEPYGQISNGIELLNPPLDWTRETKFPHAVWAAGRGLIALLLPNFDVVDNLWLEPLSWQGIGCTKITKARNEGSVNGNSESRSYLEKKLVFCFGSHVAAQMLLPFGEENFLSSSELKQAQEIATRMVIQYGWGPDDSPAIYYHSNAATALSMGNNYEYEMATKVEKMYDLAYFKAKEMLQKNRQILEKIAEELLEFEILTGKDLERMLEDHGGIGETEPFFLSGVYDMEPLSSCFLENGNATATTLLSGATQV</sequence>
<dbReference type="Pfam" id="PF00004">
    <property type="entry name" value="AAA"/>
    <property type="match status" value="1"/>
</dbReference>
<evidence type="ECO:0000256" key="3">
    <source>
        <dbReference type="SAM" id="Phobius"/>
    </source>
</evidence>
<name>W9RHH7_9ROSA</name>
<dbReference type="Proteomes" id="UP000030645">
    <property type="component" value="Unassembled WGS sequence"/>
</dbReference>
<dbReference type="STRING" id="981085.W9RHH7"/>
<dbReference type="InterPro" id="IPR000642">
    <property type="entry name" value="Peptidase_M41"/>
</dbReference>
<evidence type="ECO:0000313" key="6">
    <source>
        <dbReference type="Proteomes" id="UP000030645"/>
    </source>
</evidence>
<dbReference type="SMART" id="SM00382">
    <property type="entry name" value="AAA"/>
    <property type="match status" value="1"/>
</dbReference>
<reference evidence="6" key="1">
    <citation type="submission" date="2013-01" db="EMBL/GenBank/DDBJ databases">
        <title>Draft Genome Sequence of a Mulberry Tree, Morus notabilis C.K. Schneid.</title>
        <authorList>
            <person name="He N."/>
            <person name="Zhao S."/>
        </authorList>
    </citation>
    <scope>NUCLEOTIDE SEQUENCE</scope>
</reference>
<keyword evidence="2" id="KW-0175">Coiled coil</keyword>
<feature type="transmembrane region" description="Helical" evidence="3">
    <location>
        <begin position="680"/>
        <end position="699"/>
    </location>
</feature>
<dbReference type="GO" id="GO:0009535">
    <property type="term" value="C:chloroplast thylakoid membrane"/>
    <property type="evidence" value="ECO:0007669"/>
    <property type="project" value="TreeGrafter"/>
</dbReference>
<dbReference type="Gene3D" id="1.20.58.760">
    <property type="entry name" value="Peptidase M41"/>
    <property type="match status" value="1"/>
</dbReference>
<evidence type="ECO:0000259" key="4">
    <source>
        <dbReference type="SMART" id="SM00382"/>
    </source>
</evidence>
<dbReference type="eggNOG" id="KOG0731">
    <property type="taxonomic scope" value="Eukaryota"/>
</dbReference>
<dbReference type="FunFam" id="1.20.58.760:FF:000015">
    <property type="entry name" value="ATP-dependent zinc metalloprotease FtsH 3"/>
    <property type="match status" value="1"/>
</dbReference>
<keyword evidence="3" id="KW-0472">Membrane</keyword>
<dbReference type="InterPro" id="IPR003593">
    <property type="entry name" value="AAA+_ATPase"/>
</dbReference>